<accession>A0ABR7E6M0</accession>
<comment type="caution">
    <text evidence="1">The sequence shown here is derived from an EMBL/GenBank/DDBJ whole genome shotgun (WGS) entry which is preliminary data.</text>
</comment>
<dbReference type="RefSeq" id="WP_186960768.1">
    <property type="nucleotide sequence ID" value="NZ_JACOOI010000025.1"/>
</dbReference>
<evidence type="ECO:0000313" key="2">
    <source>
        <dbReference type="Proteomes" id="UP000644010"/>
    </source>
</evidence>
<keyword evidence="2" id="KW-1185">Reference proteome</keyword>
<proteinExistence type="predicted"/>
<reference evidence="1 2" key="1">
    <citation type="submission" date="2020-08" db="EMBL/GenBank/DDBJ databases">
        <title>Genome public.</title>
        <authorList>
            <person name="Liu C."/>
            <person name="Sun Q."/>
        </authorList>
    </citation>
    <scope>NUCLEOTIDE SEQUENCE [LARGE SCALE GENOMIC DNA]</scope>
    <source>
        <strain evidence="1 2">BX2</strain>
    </source>
</reference>
<dbReference type="EMBL" id="JACOOI010000025">
    <property type="protein sequence ID" value="MBC5645006.1"/>
    <property type="molecule type" value="Genomic_DNA"/>
</dbReference>
<protein>
    <submittedName>
        <fullName evidence="1">Uncharacterized protein</fullName>
    </submittedName>
</protein>
<gene>
    <name evidence="1" type="ORF">H8S77_19180</name>
</gene>
<evidence type="ECO:0000313" key="1">
    <source>
        <dbReference type="EMBL" id="MBC5645006.1"/>
    </source>
</evidence>
<organism evidence="1 2">
    <name type="scientific">Parabacteroides segnis</name>
    <dbReference type="NCBI Taxonomy" id="2763058"/>
    <lineage>
        <taxon>Bacteria</taxon>
        <taxon>Pseudomonadati</taxon>
        <taxon>Bacteroidota</taxon>
        <taxon>Bacteroidia</taxon>
        <taxon>Bacteroidales</taxon>
        <taxon>Tannerellaceae</taxon>
        <taxon>Parabacteroides</taxon>
    </lineage>
</organism>
<dbReference type="Proteomes" id="UP000644010">
    <property type="component" value="Unassembled WGS sequence"/>
</dbReference>
<name>A0ABR7E6M0_9BACT</name>
<sequence>MNTINLKVIKEMESINLSVQTVQAIFNYLAVQPYKDVAVLIADLQSDINAQPSKEEIEDKPE</sequence>